<proteinExistence type="predicted"/>
<dbReference type="EMBL" id="BMJB01000001">
    <property type="protein sequence ID" value="GGA53553.1"/>
    <property type="molecule type" value="Genomic_DNA"/>
</dbReference>
<accession>A0A916REV6</accession>
<name>A0A916REV6_9BACT</name>
<keyword evidence="2" id="KW-1185">Reference proteome</keyword>
<sequence length="85" mass="9429">MPMEHPAGIYICRSLHIVAPGSIAAKYRTHTKLRGPKARLIPAWGVSPRFALKARFIAIIEEAGCPSSRRFYPSRRWKGTASAVP</sequence>
<evidence type="ECO:0000313" key="2">
    <source>
        <dbReference type="Proteomes" id="UP000648801"/>
    </source>
</evidence>
<dbReference type="Proteomes" id="UP000648801">
    <property type="component" value="Unassembled WGS sequence"/>
</dbReference>
<evidence type="ECO:0000313" key="1">
    <source>
        <dbReference type="EMBL" id="GGA53553.1"/>
    </source>
</evidence>
<gene>
    <name evidence="1" type="ORF">GCM10011507_00840</name>
</gene>
<dbReference type="AlphaFoldDB" id="A0A916REV6"/>
<protein>
    <submittedName>
        <fullName evidence="1">Uncharacterized protein</fullName>
    </submittedName>
</protein>
<comment type="caution">
    <text evidence="1">The sequence shown here is derived from an EMBL/GenBank/DDBJ whole genome shotgun (WGS) entry which is preliminary data.</text>
</comment>
<organism evidence="1 2">
    <name type="scientific">Edaphobacter acidisoli</name>
    <dbReference type="NCBI Taxonomy" id="2040573"/>
    <lineage>
        <taxon>Bacteria</taxon>
        <taxon>Pseudomonadati</taxon>
        <taxon>Acidobacteriota</taxon>
        <taxon>Terriglobia</taxon>
        <taxon>Terriglobales</taxon>
        <taxon>Acidobacteriaceae</taxon>
        <taxon>Edaphobacter</taxon>
    </lineage>
</organism>
<reference evidence="1" key="2">
    <citation type="submission" date="2020-09" db="EMBL/GenBank/DDBJ databases">
        <authorList>
            <person name="Sun Q."/>
            <person name="Zhou Y."/>
        </authorList>
    </citation>
    <scope>NUCLEOTIDE SEQUENCE</scope>
    <source>
        <strain evidence="1">CGMCC 1.15447</strain>
    </source>
</reference>
<reference evidence="1" key="1">
    <citation type="journal article" date="2014" name="Int. J. Syst. Evol. Microbiol.">
        <title>Complete genome sequence of Corynebacterium casei LMG S-19264T (=DSM 44701T), isolated from a smear-ripened cheese.</title>
        <authorList>
            <consortium name="US DOE Joint Genome Institute (JGI-PGF)"/>
            <person name="Walter F."/>
            <person name="Albersmeier A."/>
            <person name="Kalinowski J."/>
            <person name="Ruckert C."/>
        </authorList>
    </citation>
    <scope>NUCLEOTIDE SEQUENCE</scope>
    <source>
        <strain evidence="1">CGMCC 1.15447</strain>
    </source>
</reference>